<dbReference type="Gene3D" id="3.40.1190.20">
    <property type="match status" value="1"/>
</dbReference>
<dbReference type="InterPro" id="IPR002173">
    <property type="entry name" value="Carboh/pur_kinase_PfkB_CS"/>
</dbReference>
<keyword evidence="2" id="KW-0808">Transferase</keyword>
<evidence type="ECO:0000256" key="1">
    <source>
        <dbReference type="ARBA" id="ARBA00010688"/>
    </source>
</evidence>
<accession>A0A2U2N7J2</accession>
<dbReference type="GO" id="GO:0016301">
    <property type="term" value="F:kinase activity"/>
    <property type="evidence" value="ECO:0007669"/>
    <property type="project" value="UniProtKB-KW"/>
</dbReference>
<dbReference type="CDD" id="cd01166">
    <property type="entry name" value="KdgK"/>
    <property type="match status" value="1"/>
</dbReference>
<dbReference type="AlphaFoldDB" id="A0A2U2N7J2"/>
<dbReference type="Gene3D" id="3.20.20.70">
    <property type="entry name" value="Aldolase class I"/>
    <property type="match status" value="1"/>
</dbReference>
<dbReference type="InterPro" id="IPR030830">
    <property type="entry name" value="Myo_inos_IolC"/>
</dbReference>
<evidence type="ECO:0000259" key="7">
    <source>
        <dbReference type="Pfam" id="PF09863"/>
    </source>
</evidence>
<dbReference type="PANTHER" id="PTHR43085:SF49">
    <property type="entry name" value="5-DEHYDRO-2-DEOXYGLUCONOKINASE"/>
    <property type="match status" value="1"/>
</dbReference>
<evidence type="ECO:0000313" key="9">
    <source>
        <dbReference type="Proteomes" id="UP000245474"/>
    </source>
</evidence>
<evidence type="ECO:0000256" key="4">
    <source>
        <dbReference type="ARBA" id="ARBA00022777"/>
    </source>
</evidence>
<feature type="domain" description="DUF2090" evidence="7">
    <location>
        <begin position="325"/>
        <end position="634"/>
    </location>
</feature>
<keyword evidence="4 8" id="KW-0418">Kinase</keyword>
<dbReference type="InterPro" id="IPR023314">
    <property type="entry name" value="Myo_inos_IolC-like_sf"/>
</dbReference>
<keyword evidence="3" id="KW-0547">Nucleotide-binding</keyword>
<comment type="similarity">
    <text evidence="1">Belongs to the carbohydrate kinase PfkB family.</text>
</comment>
<name>A0A2U2N7J2_9GAMM</name>
<evidence type="ECO:0000256" key="5">
    <source>
        <dbReference type="ARBA" id="ARBA00022840"/>
    </source>
</evidence>
<feature type="domain" description="Carbohydrate kinase PfkB" evidence="6">
    <location>
        <begin position="7"/>
        <end position="322"/>
    </location>
</feature>
<dbReference type="Pfam" id="PF00294">
    <property type="entry name" value="PfkB"/>
    <property type="match status" value="1"/>
</dbReference>
<organism evidence="8 9">
    <name type="scientific">Sediminicurvatus halobius</name>
    <dbReference type="NCBI Taxonomy" id="2182432"/>
    <lineage>
        <taxon>Bacteria</taxon>
        <taxon>Pseudomonadati</taxon>
        <taxon>Pseudomonadota</taxon>
        <taxon>Gammaproteobacteria</taxon>
        <taxon>Chromatiales</taxon>
        <taxon>Ectothiorhodospiraceae</taxon>
        <taxon>Sediminicurvatus</taxon>
    </lineage>
</organism>
<evidence type="ECO:0000256" key="2">
    <source>
        <dbReference type="ARBA" id="ARBA00022679"/>
    </source>
</evidence>
<dbReference type="Proteomes" id="UP000245474">
    <property type="component" value="Unassembled WGS sequence"/>
</dbReference>
<keyword evidence="9" id="KW-1185">Reference proteome</keyword>
<dbReference type="GO" id="GO:0005524">
    <property type="term" value="F:ATP binding"/>
    <property type="evidence" value="ECO:0007669"/>
    <property type="project" value="UniProtKB-KW"/>
</dbReference>
<dbReference type="InterPro" id="IPR011611">
    <property type="entry name" value="PfkB_dom"/>
</dbReference>
<dbReference type="InterPro" id="IPR013785">
    <property type="entry name" value="Aldolase_TIM"/>
</dbReference>
<dbReference type="Pfam" id="PF09863">
    <property type="entry name" value="DUF2090"/>
    <property type="match status" value="1"/>
</dbReference>
<reference evidence="8 9" key="1">
    <citation type="submission" date="2018-05" db="EMBL/GenBank/DDBJ databases">
        <title>Spiribacter halobius sp. nov., a moderately halophilic bacterium isolated from marine solar saltern.</title>
        <authorList>
            <person name="Zheng W.-S."/>
            <person name="Lu D.-C."/>
            <person name="Du Z.-J."/>
        </authorList>
    </citation>
    <scope>NUCLEOTIDE SEQUENCE [LARGE SCALE GENOMIC DNA]</scope>
    <source>
        <strain evidence="8 9">E85</strain>
    </source>
</reference>
<dbReference type="InterPro" id="IPR018659">
    <property type="entry name" value="DUF2090"/>
</dbReference>
<gene>
    <name evidence="8" type="primary">iolC</name>
    <name evidence="8" type="ORF">DEM34_03935</name>
</gene>
<sequence>MTDRPLDVICLGRAVVDLYGEQIGSRLEDMQSLRKYVGGSSLNIATGCARQGLRAAMLTRVGDEHMGRFVRERLAAEGVDTSHVVTDPERLTGLVVLGIKDRDTFPLIFFRENCADMAVSPEDFDADFIASARALLITGTHFSTPHVDHTSRTAVAHMRAAGGRCVLDIDYRPVLWGLTGHGAGEERFVAARSVTEHLQRIVPLFDLIVGTEEEIHIAGGETDTVAALQRLRALTDAVLVVKRGACGCSVFEGAIPDTLDDGITVPGVPVEVLNVLGAGDAFMAGFLRGYLGGDSWTRCGHYANACGALVVSRHGCTPAMPTRAELDDYLARADAVPRPDRDARLNYLHRVTVRHRQWPEVCALAFDHRSQFEAMAAEAGASVERIPALKGLIARAAREGAAAEGLAGSAGVLVDGRFGARTLEQLTGEGLWIGRPVELPGSRPLAFEAGDNVGLDIATWPAEQVVKCLLFYHPDDPVALRAEQDRRVTNLYEACVRTDHELLLEVIPPADLPADDRTVARVLDHFYDLGVYPDWWKLQPPGTAAWREIGAVIEARDPYCRGVLLLGLDAPADTLAEGFRAAAAQRWCRGFAVGRSIFGEPARKWLAGELDDAGLVAAVTGRYRDIVRLWQQARAATGAPQQA</sequence>
<keyword evidence="5" id="KW-0067">ATP-binding</keyword>
<evidence type="ECO:0000313" key="8">
    <source>
        <dbReference type="EMBL" id="PWG64954.1"/>
    </source>
</evidence>
<dbReference type="PANTHER" id="PTHR43085">
    <property type="entry name" value="HEXOKINASE FAMILY MEMBER"/>
    <property type="match status" value="1"/>
</dbReference>
<dbReference type="InterPro" id="IPR029056">
    <property type="entry name" value="Ribokinase-like"/>
</dbReference>
<dbReference type="NCBIfam" id="TIGR04382">
    <property type="entry name" value="myo_inos_iolC_N"/>
    <property type="match status" value="1"/>
</dbReference>
<evidence type="ECO:0000259" key="6">
    <source>
        <dbReference type="Pfam" id="PF00294"/>
    </source>
</evidence>
<comment type="caution">
    <text evidence="8">The sequence shown here is derived from an EMBL/GenBank/DDBJ whole genome shotgun (WGS) entry which is preliminary data.</text>
</comment>
<dbReference type="SUPFAM" id="SSF53613">
    <property type="entry name" value="Ribokinase-like"/>
    <property type="match status" value="1"/>
</dbReference>
<protein>
    <submittedName>
        <fullName evidence="8">5-dehydro-2-deoxygluconokinase</fullName>
    </submittedName>
</protein>
<dbReference type="PROSITE" id="PS00584">
    <property type="entry name" value="PFKB_KINASES_2"/>
    <property type="match status" value="1"/>
</dbReference>
<proteinExistence type="inferred from homology"/>
<dbReference type="Gene3D" id="2.20.150.10">
    <property type="entry name" value="putative 5-dehydro-2- deoxygluconokinase"/>
    <property type="match status" value="1"/>
</dbReference>
<evidence type="ECO:0000256" key="3">
    <source>
        <dbReference type="ARBA" id="ARBA00022741"/>
    </source>
</evidence>
<dbReference type="InterPro" id="IPR050306">
    <property type="entry name" value="PfkB_Carbo_kinase"/>
</dbReference>
<dbReference type="EMBL" id="QFFI01000004">
    <property type="protein sequence ID" value="PWG64954.1"/>
    <property type="molecule type" value="Genomic_DNA"/>
</dbReference>
<dbReference type="RefSeq" id="WP_109676471.1">
    <property type="nucleotide sequence ID" value="NZ_CP086615.1"/>
</dbReference>
<dbReference type="OrthoDB" id="9813569at2"/>